<dbReference type="SMART" id="SM00420">
    <property type="entry name" value="HTH_DEOR"/>
    <property type="match status" value="1"/>
</dbReference>
<keyword evidence="2" id="KW-0238">DNA-binding</keyword>
<accession>A0A7X8YDW1</accession>
<protein>
    <submittedName>
        <fullName evidence="5">Transcriptional regulator</fullName>
    </submittedName>
</protein>
<keyword evidence="3" id="KW-0804">Transcription</keyword>
<dbReference type="InterPro" id="IPR036390">
    <property type="entry name" value="WH_DNA-bd_sf"/>
</dbReference>
<evidence type="ECO:0000313" key="6">
    <source>
        <dbReference type="Proteomes" id="UP000523139"/>
    </source>
</evidence>
<name>A0A7X8YDW1_9MICC</name>
<comment type="caution">
    <text evidence="5">The sequence shown here is derived from an EMBL/GenBank/DDBJ whole genome shotgun (WGS) entry which is preliminary data.</text>
</comment>
<reference evidence="5 6" key="1">
    <citation type="submission" date="2020-04" db="EMBL/GenBank/DDBJ databases">
        <title>Nesterenkonia sp. nov., isolated from marine sediment.</title>
        <authorList>
            <person name="Zhang G."/>
        </authorList>
    </citation>
    <scope>NUCLEOTIDE SEQUENCE [LARGE SCALE GENOMIC DNA]</scope>
    <source>
        <strain evidence="5 6">MY13</strain>
    </source>
</reference>
<sequence length="175" mass="19900">MTPDRLFLLLRLLEQSPTTTASTLASQLGVSVRTLRRDLQWLSEAGFPVLTRPGKYGGVTWVPGSFYDLSRLSPQELVREWEQHGDLRVQLRLAPSQVERAHRLLGSRLVPPSDVSEQPIGDGASEWVRLDYRYRDLEDIRGLLPFGPDLLIISPPEAKQRLRELAEQTVALYRD</sequence>
<evidence type="ECO:0000259" key="4">
    <source>
        <dbReference type="PROSITE" id="PS51000"/>
    </source>
</evidence>
<evidence type="ECO:0000313" key="5">
    <source>
        <dbReference type="EMBL" id="NLS10133.1"/>
    </source>
</evidence>
<dbReference type="GO" id="GO:0003677">
    <property type="term" value="F:DNA binding"/>
    <property type="evidence" value="ECO:0007669"/>
    <property type="project" value="UniProtKB-KW"/>
</dbReference>
<evidence type="ECO:0000256" key="2">
    <source>
        <dbReference type="ARBA" id="ARBA00023125"/>
    </source>
</evidence>
<dbReference type="AlphaFoldDB" id="A0A7X8YDW1"/>
<dbReference type="PANTHER" id="PTHR34580">
    <property type="match status" value="1"/>
</dbReference>
<gene>
    <name evidence="5" type="ORF">HGQ17_09005</name>
</gene>
<dbReference type="InterPro" id="IPR057727">
    <property type="entry name" value="WCX_dom"/>
</dbReference>
<organism evidence="5 6">
    <name type="scientific">Nesterenkonia sedimenti</name>
    <dbReference type="NCBI Taxonomy" id="1463632"/>
    <lineage>
        <taxon>Bacteria</taxon>
        <taxon>Bacillati</taxon>
        <taxon>Actinomycetota</taxon>
        <taxon>Actinomycetes</taxon>
        <taxon>Micrococcales</taxon>
        <taxon>Micrococcaceae</taxon>
        <taxon>Nesterenkonia</taxon>
    </lineage>
</organism>
<proteinExistence type="predicted"/>
<dbReference type="PROSITE" id="PS51000">
    <property type="entry name" value="HTH_DEOR_2"/>
    <property type="match status" value="1"/>
</dbReference>
<dbReference type="InterPro" id="IPR036388">
    <property type="entry name" value="WH-like_DNA-bd_sf"/>
</dbReference>
<dbReference type="RefSeq" id="WP_168887610.1">
    <property type="nucleotide sequence ID" value="NZ_JABAHY010000007.1"/>
</dbReference>
<dbReference type="Gene3D" id="1.10.10.10">
    <property type="entry name" value="Winged helix-like DNA-binding domain superfamily/Winged helix DNA-binding domain"/>
    <property type="match status" value="1"/>
</dbReference>
<keyword evidence="6" id="KW-1185">Reference proteome</keyword>
<dbReference type="Pfam" id="PF25583">
    <property type="entry name" value="WCX"/>
    <property type="match status" value="1"/>
</dbReference>
<keyword evidence="1" id="KW-0805">Transcription regulation</keyword>
<dbReference type="PROSITE" id="PS00894">
    <property type="entry name" value="HTH_DEOR_1"/>
    <property type="match status" value="1"/>
</dbReference>
<dbReference type="PANTHER" id="PTHR34580:SF1">
    <property type="entry name" value="PROTEIN PAFC"/>
    <property type="match status" value="1"/>
</dbReference>
<evidence type="ECO:0000256" key="1">
    <source>
        <dbReference type="ARBA" id="ARBA00023015"/>
    </source>
</evidence>
<dbReference type="InterPro" id="IPR013196">
    <property type="entry name" value="HTH_11"/>
</dbReference>
<dbReference type="Proteomes" id="UP000523139">
    <property type="component" value="Unassembled WGS sequence"/>
</dbReference>
<dbReference type="InterPro" id="IPR018356">
    <property type="entry name" value="Tscrpt_reg_HTH_DeoR_CS"/>
</dbReference>
<dbReference type="InterPro" id="IPR001034">
    <property type="entry name" value="DeoR_HTH"/>
</dbReference>
<dbReference type="SUPFAM" id="SSF46785">
    <property type="entry name" value="Winged helix' DNA-binding domain"/>
    <property type="match status" value="1"/>
</dbReference>
<feature type="domain" description="HTH deoR-type" evidence="4">
    <location>
        <begin position="2"/>
        <end position="57"/>
    </location>
</feature>
<dbReference type="EMBL" id="JABAHY010000007">
    <property type="protein sequence ID" value="NLS10133.1"/>
    <property type="molecule type" value="Genomic_DNA"/>
</dbReference>
<dbReference type="InterPro" id="IPR051534">
    <property type="entry name" value="CBASS_pafABC_assoc_protein"/>
</dbReference>
<dbReference type="Pfam" id="PF08279">
    <property type="entry name" value="HTH_11"/>
    <property type="match status" value="1"/>
</dbReference>
<dbReference type="GO" id="GO:0003700">
    <property type="term" value="F:DNA-binding transcription factor activity"/>
    <property type="evidence" value="ECO:0007669"/>
    <property type="project" value="InterPro"/>
</dbReference>
<evidence type="ECO:0000256" key="3">
    <source>
        <dbReference type="ARBA" id="ARBA00023163"/>
    </source>
</evidence>